<accession>A0ABS1VGR0</accession>
<dbReference type="GO" id="GO:0016491">
    <property type="term" value="F:oxidoreductase activity"/>
    <property type="evidence" value="ECO:0007669"/>
    <property type="project" value="UniProtKB-KW"/>
</dbReference>
<sequence length="238" mass="25035">MPDRVLILGGTSEARALAAALPGMTVISSLAGRTSSPLLPAGSVRIGGFGGASGLADYLRTERIDVLVDATHPFAARISAHAAAAAVLVGLPLIVLRRPGWTEQDGDVWHRVRDLDEAAILLPRLGRRVFLTTGRQGIAAFAEVDAWFLARSVEPPAPPMPERLEVLLDRGPFTLEGERRLLAAHRIDVLVTKDSGGPDAKLAAARERGIPVVMVNRPVTPATAHEVPTVAAAVAAIS</sequence>
<keyword evidence="5" id="KW-1185">Reference proteome</keyword>
<evidence type="ECO:0000313" key="4">
    <source>
        <dbReference type="EMBL" id="MBL7253864.1"/>
    </source>
</evidence>
<dbReference type="Pfam" id="PF02571">
    <property type="entry name" value="CbiJ"/>
    <property type="match status" value="1"/>
</dbReference>
<evidence type="ECO:0000256" key="2">
    <source>
        <dbReference type="ARBA" id="ARBA00022573"/>
    </source>
</evidence>
<dbReference type="InterPro" id="IPR003723">
    <property type="entry name" value="Precorrin-6x_reduct"/>
</dbReference>
<proteinExistence type="predicted"/>
<dbReference type="RefSeq" id="WP_202990240.1">
    <property type="nucleotide sequence ID" value="NZ_JAENHO010000002.1"/>
</dbReference>
<evidence type="ECO:0000256" key="1">
    <source>
        <dbReference type="ARBA" id="ARBA00004953"/>
    </source>
</evidence>
<comment type="caution">
    <text evidence="4">The sequence shown here is derived from an EMBL/GenBank/DDBJ whole genome shotgun (WGS) entry which is preliminary data.</text>
</comment>
<protein>
    <submittedName>
        <fullName evidence="4">Cobalt-precorrin-6A reductase</fullName>
        <ecNumber evidence="4">1.3.1.106</ecNumber>
    </submittedName>
</protein>
<dbReference type="Proteomes" id="UP000598996">
    <property type="component" value="Unassembled WGS sequence"/>
</dbReference>
<gene>
    <name evidence="4" type="ORF">JKJ07_06020</name>
</gene>
<dbReference type="PROSITE" id="PS51014">
    <property type="entry name" value="COBK_CBIJ"/>
    <property type="match status" value="1"/>
</dbReference>
<evidence type="ECO:0000256" key="3">
    <source>
        <dbReference type="ARBA" id="ARBA00023002"/>
    </source>
</evidence>
<comment type="pathway">
    <text evidence="1">Cofactor biosynthesis; adenosylcobalamin biosynthesis.</text>
</comment>
<dbReference type="PANTHER" id="PTHR36925:SF1">
    <property type="entry name" value="COBALT-PRECORRIN-6A REDUCTASE"/>
    <property type="match status" value="1"/>
</dbReference>
<dbReference type="NCBIfam" id="NF005968">
    <property type="entry name" value="PRK08057.1-2"/>
    <property type="match status" value="1"/>
</dbReference>
<dbReference type="NCBIfam" id="TIGR00715">
    <property type="entry name" value="precor6x_red"/>
    <property type="match status" value="1"/>
</dbReference>
<organism evidence="4 5">
    <name type="scientific">Paractinoplanes lichenicola</name>
    <dbReference type="NCBI Taxonomy" id="2802976"/>
    <lineage>
        <taxon>Bacteria</taxon>
        <taxon>Bacillati</taxon>
        <taxon>Actinomycetota</taxon>
        <taxon>Actinomycetes</taxon>
        <taxon>Micromonosporales</taxon>
        <taxon>Micromonosporaceae</taxon>
        <taxon>Paractinoplanes</taxon>
    </lineage>
</organism>
<evidence type="ECO:0000313" key="5">
    <source>
        <dbReference type="Proteomes" id="UP000598996"/>
    </source>
</evidence>
<reference evidence="4 5" key="1">
    <citation type="submission" date="2021-01" db="EMBL/GenBank/DDBJ databases">
        <title>Actinoplanes sp. nov. LDG1-01 isolated from lichen.</title>
        <authorList>
            <person name="Saeng-In P."/>
            <person name="Phongsopitanun W."/>
            <person name="Kanchanasin P."/>
            <person name="Yuki M."/>
            <person name="Kudo T."/>
            <person name="Ohkuma M."/>
            <person name="Tanasupawat S."/>
        </authorList>
    </citation>
    <scope>NUCLEOTIDE SEQUENCE [LARGE SCALE GENOMIC DNA]</scope>
    <source>
        <strain evidence="4 5">LDG1-01</strain>
    </source>
</reference>
<dbReference type="EMBL" id="JAENHO010000002">
    <property type="protein sequence ID" value="MBL7253864.1"/>
    <property type="molecule type" value="Genomic_DNA"/>
</dbReference>
<dbReference type="EC" id="1.3.1.106" evidence="4"/>
<keyword evidence="3 4" id="KW-0560">Oxidoreductase</keyword>
<keyword evidence="2" id="KW-0169">Cobalamin biosynthesis</keyword>
<dbReference type="Gene3D" id="3.40.50.2300">
    <property type="match status" value="1"/>
</dbReference>
<dbReference type="PANTHER" id="PTHR36925">
    <property type="entry name" value="COBALT-PRECORRIN-6A REDUCTASE"/>
    <property type="match status" value="1"/>
</dbReference>
<name>A0ABS1VGR0_9ACTN</name>